<dbReference type="GO" id="GO:0008233">
    <property type="term" value="F:peptidase activity"/>
    <property type="evidence" value="ECO:0007669"/>
    <property type="project" value="UniProtKB-KW"/>
</dbReference>
<dbReference type="FunFam" id="3.30.479.30:FF:000004">
    <property type="entry name" value="Putative membrane protease family, stomatin"/>
    <property type="match status" value="1"/>
</dbReference>
<dbReference type="SUPFAM" id="SSF117892">
    <property type="entry name" value="Band 7/SPFH domain"/>
    <property type="match status" value="1"/>
</dbReference>
<dbReference type="EMBL" id="UGRU01000001">
    <property type="protein sequence ID" value="SUA45429.1"/>
    <property type="molecule type" value="Genomic_DNA"/>
</dbReference>
<dbReference type="InterPro" id="IPR001972">
    <property type="entry name" value="Stomatin_HflK_fam"/>
</dbReference>
<dbReference type="PRINTS" id="PR00721">
    <property type="entry name" value="STOMATIN"/>
</dbReference>
<reference evidence="8 9" key="1">
    <citation type="submission" date="2018-06" db="EMBL/GenBank/DDBJ databases">
        <authorList>
            <consortium name="Pathogen Informatics"/>
            <person name="Doyle S."/>
        </authorList>
    </citation>
    <scope>NUCLEOTIDE SEQUENCE [LARGE SCALE GENOMIC DNA]</scope>
    <source>
        <strain evidence="8 9">NCTC13184</strain>
    </source>
</reference>
<dbReference type="Gene3D" id="3.30.479.30">
    <property type="entry name" value="Band 7 domain"/>
    <property type="match status" value="1"/>
</dbReference>
<evidence type="ECO:0000313" key="8">
    <source>
        <dbReference type="EMBL" id="SUA45429.1"/>
    </source>
</evidence>
<dbReference type="Proteomes" id="UP000255082">
    <property type="component" value="Unassembled WGS sequence"/>
</dbReference>
<comment type="subcellular location">
    <subcellularLocation>
        <location evidence="1">Membrane</location>
        <topology evidence="1">Single-pass membrane protein</topology>
    </subcellularLocation>
</comment>
<dbReference type="PANTHER" id="PTHR43327">
    <property type="entry name" value="STOMATIN-LIKE PROTEIN 2, MITOCHONDRIAL"/>
    <property type="match status" value="1"/>
</dbReference>
<evidence type="ECO:0000256" key="3">
    <source>
        <dbReference type="ARBA" id="ARBA00022692"/>
    </source>
</evidence>
<evidence type="ECO:0000256" key="6">
    <source>
        <dbReference type="SAM" id="MobiDB-lite"/>
    </source>
</evidence>
<feature type="compositionally biased region" description="Basic residues" evidence="6">
    <location>
        <begin position="376"/>
        <end position="397"/>
    </location>
</feature>
<dbReference type="GO" id="GO:0006508">
    <property type="term" value="P:proteolysis"/>
    <property type="evidence" value="ECO:0007669"/>
    <property type="project" value="UniProtKB-KW"/>
</dbReference>
<comment type="similarity">
    <text evidence="2">Belongs to the band 7/mec-2 family.</text>
</comment>
<dbReference type="InterPro" id="IPR001107">
    <property type="entry name" value="Band_7"/>
</dbReference>
<feature type="region of interest" description="Disordered" evidence="6">
    <location>
        <begin position="310"/>
        <end position="410"/>
    </location>
</feature>
<evidence type="ECO:0000259" key="7">
    <source>
        <dbReference type="SMART" id="SM00244"/>
    </source>
</evidence>
<dbReference type="SMART" id="SM00244">
    <property type="entry name" value="PHB"/>
    <property type="match status" value="1"/>
</dbReference>
<keyword evidence="5" id="KW-0472">Membrane</keyword>
<proteinExistence type="inferred from homology"/>
<dbReference type="AlphaFoldDB" id="A0A378WW72"/>
<dbReference type="Pfam" id="PF01145">
    <property type="entry name" value="Band_7"/>
    <property type="match status" value="1"/>
</dbReference>
<protein>
    <submittedName>
        <fullName evidence="8">FtsH protease regulator HflK</fullName>
    </submittedName>
</protein>
<keyword evidence="8" id="KW-0645">Protease</keyword>
<feature type="compositionally biased region" description="Low complexity" evidence="6">
    <location>
        <begin position="312"/>
        <end position="353"/>
    </location>
</feature>
<evidence type="ECO:0000256" key="4">
    <source>
        <dbReference type="ARBA" id="ARBA00022989"/>
    </source>
</evidence>
<keyword evidence="4" id="KW-1133">Transmembrane helix</keyword>
<dbReference type="InterPro" id="IPR018080">
    <property type="entry name" value="Band_7/stomatin-like_CS"/>
</dbReference>
<feature type="domain" description="Band 7" evidence="7">
    <location>
        <begin position="20"/>
        <end position="178"/>
    </location>
</feature>
<name>A0A378WW72_9NOCA</name>
<dbReference type="PROSITE" id="PS01270">
    <property type="entry name" value="BAND_7"/>
    <property type="match status" value="1"/>
</dbReference>
<evidence type="ECO:0000256" key="1">
    <source>
        <dbReference type="ARBA" id="ARBA00004167"/>
    </source>
</evidence>
<feature type="compositionally biased region" description="Basic residues" evidence="6">
    <location>
        <begin position="358"/>
        <end position="368"/>
    </location>
</feature>
<dbReference type="InterPro" id="IPR050710">
    <property type="entry name" value="Band7/mec-2_domain"/>
</dbReference>
<keyword evidence="3" id="KW-0812">Transmembrane</keyword>
<dbReference type="InterPro" id="IPR036013">
    <property type="entry name" value="Band_7/SPFH_dom_sf"/>
</dbReference>
<sequence length="530" mass="57610">MAVLIVAIVIVVLVAVVVFKSIALVPQAEAAVIERLGRYSRTVSGQLTFLVPFADRIRAKVDLRERVVSFPPQPVITQDNLTVQIDSVVYFQVTSPQAAVYEISNYIAAVEQLTITTLRNVVGGMTLEETLTSRDQINSQLRGVLDEATGRWGLRVARVELKAIDPPPSIQESMEKQMKADREKRAMILTAEGNREAQIKTAEGAKQSQILAAEGSKQSAILSAEGERQSRILRAQGERAAAYLQAQGQAKAIEKVFAAIKSGKPTPELLAYQYMQTLPLVAKGDANKVWMVPSDFGKALEGFARNFGTQGRTASSATSPVTTAPRAHPTTTPTKWPTGSTSRPTRPPSARCGPPRPPRPHRSIRRWSRPISPAICRRRARPSHRRRRRSSSNRRRAPAMPAAGRGSRRNIRDVNGVTGFQRQFECRSAHHADRHSNVGARHADSGVAMATRRAVLRAAALAPMLTACAPGVLFGHPASVRIAVPWSGSELAAFRRVLDDAGLGATVGVLPLATTSIPPCRLAVARHPIW</sequence>
<dbReference type="PANTHER" id="PTHR43327:SF10">
    <property type="entry name" value="STOMATIN-LIKE PROTEIN 2, MITOCHONDRIAL"/>
    <property type="match status" value="1"/>
</dbReference>
<dbReference type="CDD" id="cd08829">
    <property type="entry name" value="SPFH_paraslipin"/>
    <property type="match status" value="1"/>
</dbReference>
<evidence type="ECO:0000256" key="2">
    <source>
        <dbReference type="ARBA" id="ARBA00008164"/>
    </source>
</evidence>
<evidence type="ECO:0000313" key="9">
    <source>
        <dbReference type="Proteomes" id="UP000255082"/>
    </source>
</evidence>
<evidence type="ECO:0000256" key="5">
    <source>
        <dbReference type="ARBA" id="ARBA00023136"/>
    </source>
</evidence>
<keyword evidence="8" id="KW-0378">Hydrolase</keyword>
<dbReference type="GO" id="GO:0098552">
    <property type="term" value="C:side of membrane"/>
    <property type="evidence" value="ECO:0007669"/>
    <property type="project" value="UniProtKB-ARBA"/>
</dbReference>
<accession>A0A378WW72</accession>
<dbReference type="GO" id="GO:0005886">
    <property type="term" value="C:plasma membrane"/>
    <property type="evidence" value="ECO:0007669"/>
    <property type="project" value="UniProtKB-ARBA"/>
</dbReference>
<organism evidence="8 9">
    <name type="scientific">Nocardia africana</name>
    <dbReference type="NCBI Taxonomy" id="134964"/>
    <lineage>
        <taxon>Bacteria</taxon>
        <taxon>Bacillati</taxon>
        <taxon>Actinomycetota</taxon>
        <taxon>Actinomycetes</taxon>
        <taxon>Mycobacteriales</taxon>
        <taxon>Nocardiaceae</taxon>
        <taxon>Nocardia</taxon>
    </lineage>
</organism>
<gene>
    <name evidence="8" type="primary">qmcA_2</name>
    <name evidence="8" type="ORF">NCTC13184_03952</name>
</gene>